<dbReference type="SUPFAM" id="SSF56436">
    <property type="entry name" value="C-type lectin-like"/>
    <property type="match status" value="1"/>
</dbReference>
<organism evidence="2 3">
    <name type="scientific">Planctopirus limnophila (strain ATCC 43296 / DSM 3776 / IFAM 1008 / Mu 290)</name>
    <name type="common">Planctomyces limnophilus</name>
    <dbReference type="NCBI Taxonomy" id="521674"/>
    <lineage>
        <taxon>Bacteria</taxon>
        <taxon>Pseudomonadati</taxon>
        <taxon>Planctomycetota</taxon>
        <taxon>Planctomycetia</taxon>
        <taxon>Planctomycetales</taxon>
        <taxon>Planctomycetaceae</taxon>
        <taxon>Planctopirus</taxon>
    </lineage>
</organism>
<dbReference type="InterPro" id="IPR051043">
    <property type="entry name" value="Sulfatase_Mod_Factor_Kinase"/>
</dbReference>
<gene>
    <name evidence="2" type="ordered locus">Plim_1004</name>
</gene>
<dbReference type="Gene3D" id="3.90.1580.10">
    <property type="entry name" value="paralog of FGE (formylglycine-generating enzyme)"/>
    <property type="match status" value="1"/>
</dbReference>
<dbReference type="AlphaFoldDB" id="D5ST79"/>
<dbReference type="RefSeq" id="WP_013109278.1">
    <property type="nucleotide sequence ID" value="NC_014148.1"/>
</dbReference>
<evidence type="ECO:0000259" key="1">
    <source>
        <dbReference type="Pfam" id="PF03781"/>
    </source>
</evidence>
<dbReference type="InterPro" id="IPR005532">
    <property type="entry name" value="SUMF_dom"/>
</dbReference>
<dbReference type="HOGENOM" id="CLU_012431_2_1_0"/>
<protein>
    <recommendedName>
        <fullName evidence="1">Sulfatase-modifying factor enzyme-like domain-containing protein</fullName>
    </recommendedName>
</protein>
<dbReference type="eggNOG" id="COG1262">
    <property type="taxonomic scope" value="Bacteria"/>
</dbReference>
<reference evidence="2 3" key="1">
    <citation type="journal article" date="2010" name="Stand. Genomic Sci.">
        <title>Complete genome sequence of Planctomyces limnophilus type strain (Mu 290).</title>
        <authorList>
            <person name="Labutti K."/>
            <person name="Sikorski J."/>
            <person name="Schneider S."/>
            <person name="Nolan M."/>
            <person name="Lucas S."/>
            <person name="Glavina Del Rio T."/>
            <person name="Tice H."/>
            <person name="Cheng J.F."/>
            <person name="Goodwin L."/>
            <person name="Pitluck S."/>
            <person name="Liolios K."/>
            <person name="Ivanova N."/>
            <person name="Mavromatis K."/>
            <person name="Mikhailova N."/>
            <person name="Pati A."/>
            <person name="Chen A."/>
            <person name="Palaniappan K."/>
            <person name="Land M."/>
            <person name="Hauser L."/>
            <person name="Chang Y.J."/>
            <person name="Jeffries C.D."/>
            <person name="Tindall B.J."/>
            <person name="Rohde M."/>
            <person name="Goker M."/>
            <person name="Woyke T."/>
            <person name="Bristow J."/>
            <person name="Eisen J.A."/>
            <person name="Markowitz V."/>
            <person name="Hugenholtz P."/>
            <person name="Kyrpides N.C."/>
            <person name="Klenk H.P."/>
            <person name="Lapidus A."/>
        </authorList>
    </citation>
    <scope>NUCLEOTIDE SEQUENCE [LARGE SCALE GENOMIC DNA]</scope>
    <source>
        <strain evidence="3">ATCC 43296 / DSM 3776 / IFAM 1008 / 290</strain>
    </source>
</reference>
<feature type="domain" description="Sulfatase-modifying factor enzyme-like" evidence="1">
    <location>
        <begin position="71"/>
        <end position="292"/>
    </location>
</feature>
<dbReference type="PANTHER" id="PTHR23150">
    <property type="entry name" value="SULFATASE MODIFYING FACTOR 1, 2"/>
    <property type="match status" value="1"/>
</dbReference>
<sequence precursor="true">MSERQFYLWNSVILANLIFSVVLVAPVDAQTLTTPSSLESPFTADGAKAGQEAWAKHLGKSVVEKNTIGMDLVLIPPGKFRLGSPPGENGRDTDEKQVDVTLTQPFRLGRTEVTLGQWRQVMGTIPWNRENFIKKGPDYPATFVSWEDARAFCEKLSQIEGKTYLLPTEAQWEWSCRGGTTTRFSIPNEKYLTEYAWFNDNAADEKYAHRVGLKRPNPFGLSDIHGNAWEWCQDWYGERYSIISSIDPCGPSSGSDRVIRGGSWDSITRGIRSAERGGGSPDAGSYLVGFRVSRIELP</sequence>
<evidence type="ECO:0000313" key="2">
    <source>
        <dbReference type="EMBL" id="ADG66847.1"/>
    </source>
</evidence>
<dbReference type="Pfam" id="PF03781">
    <property type="entry name" value="FGE-sulfatase"/>
    <property type="match status" value="1"/>
</dbReference>
<dbReference type="GO" id="GO:0120147">
    <property type="term" value="F:formylglycine-generating oxidase activity"/>
    <property type="evidence" value="ECO:0007669"/>
    <property type="project" value="TreeGrafter"/>
</dbReference>
<keyword evidence="3" id="KW-1185">Reference proteome</keyword>
<dbReference type="PANTHER" id="PTHR23150:SF19">
    <property type="entry name" value="FORMYLGLYCINE-GENERATING ENZYME"/>
    <property type="match status" value="1"/>
</dbReference>
<dbReference type="InterPro" id="IPR042095">
    <property type="entry name" value="SUMF_sf"/>
</dbReference>
<evidence type="ECO:0000313" key="3">
    <source>
        <dbReference type="Proteomes" id="UP000002220"/>
    </source>
</evidence>
<dbReference type="KEGG" id="plm:Plim_1004"/>
<dbReference type="InterPro" id="IPR016187">
    <property type="entry name" value="CTDL_fold"/>
</dbReference>
<proteinExistence type="predicted"/>
<accession>D5ST79</accession>
<dbReference type="Proteomes" id="UP000002220">
    <property type="component" value="Chromosome"/>
</dbReference>
<dbReference type="EMBL" id="CP001744">
    <property type="protein sequence ID" value="ADG66847.1"/>
    <property type="molecule type" value="Genomic_DNA"/>
</dbReference>
<dbReference type="STRING" id="521674.Plim_1004"/>
<name>D5ST79_PLAL2</name>